<gene>
    <name evidence="1" type="ORF">HORIV_09200</name>
</gene>
<evidence type="ECO:0008006" key="3">
    <source>
        <dbReference type="Google" id="ProtNLM"/>
    </source>
</evidence>
<dbReference type="EMBL" id="AP019416">
    <property type="protein sequence ID" value="BBI48499.1"/>
    <property type="molecule type" value="Genomic_DNA"/>
</dbReference>
<evidence type="ECO:0000313" key="1">
    <source>
        <dbReference type="EMBL" id="BBI48499.1"/>
    </source>
</evidence>
<dbReference type="Proteomes" id="UP000289555">
    <property type="component" value="Chromosome"/>
</dbReference>
<keyword evidence="2" id="KW-1185">Reference proteome</keyword>
<dbReference type="Gene3D" id="3.40.50.170">
    <property type="entry name" value="Formyl transferase, N-terminal domain"/>
    <property type="match status" value="1"/>
</dbReference>
<name>A0ABN5WNE7_9GAMM</name>
<organism evidence="1 2">
    <name type="scientific">Vreelandella olivaria</name>
    <dbReference type="NCBI Taxonomy" id="390919"/>
    <lineage>
        <taxon>Bacteria</taxon>
        <taxon>Pseudomonadati</taxon>
        <taxon>Pseudomonadota</taxon>
        <taxon>Gammaproteobacteria</taxon>
        <taxon>Oceanospirillales</taxon>
        <taxon>Halomonadaceae</taxon>
        <taxon>Vreelandella</taxon>
    </lineage>
</organism>
<reference evidence="2" key="1">
    <citation type="journal article" date="2019" name="Microbiol. Resour. Announc.">
        <title>Complete Genome Sequence of Halomonas olivaria, a Moderately Halophilic Bacterium Isolated from Olive Processing Effluents, Obtained by Nanopore Sequencing.</title>
        <authorList>
            <person name="Nagata S."/>
            <person name="Ii K.M."/>
            <person name="Tsukimi T."/>
            <person name="Miura M.C."/>
            <person name="Galipon J."/>
            <person name="Arakawa K."/>
        </authorList>
    </citation>
    <scope>NUCLEOTIDE SEQUENCE [LARGE SCALE GENOMIC DNA]</scope>
    <source>
        <strain evidence="2">TYRC17</strain>
    </source>
</reference>
<protein>
    <recommendedName>
        <fullName evidence="3">Methionyl-tRNA formyltransferase</fullName>
    </recommendedName>
</protein>
<accession>A0ABN5WNE7</accession>
<sequence length="45" mass="4686">MSRLRVVFAGTPEFAASSLAALLESQHDVVAVYTNPTAPLVVAVS</sequence>
<dbReference type="SUPFAM" id="SSF53328">
    <property type="entry name" value="Formyltransferase"/>
    <property type="match status" value="1"/>
</dbReference>
<evidence type="ECO:0000313" key="2">
    <source>
        <dbReference type="Proteomes" id="UP000289555"/>
    </source>
</evidence>
<proteinExistence type="predicted"/>
<dbReference type="InterPro" id="IPR036477">
    <property type="entry name" value="Formyl_transf_N_sf"/>
</dbReference>